<dbReference type="Pfam" id="PF00069">
    <property type="entry name" value="Pkinase"/>
    <property type="match status" value="1"/>
</dbReference>
<evidence type="ECO:0000313" key="3">
    <source>
        <dbReference type="WBParaSite" id="nRc.2.0.1.t00273-RA"/>
    </source>
</evidence>
<keyword evidence="2" id="KW-1185">Reference proteome</keyword>
<proteinExistence type="predicted"/>
<sequence>MAYCMKRAFGHRVRSLLGCDISEQVGRKMAKDVFLNFQLDNRTEGRISQKGIIPVGRPVDHSRDNLWEIEKHYPGRKFTMNTSLQLGFQCIEAIQELHSSSFIHRDIKPANFCHGLKADLHKIYLLDYGLVRRYRTKGGQIRKERKFAPFRGTIKYASVNALLNIDCGRIDDIYSWRQLEKNTTFGSFIDMLVKNPSTSKVKPTTTTTPPTKNVVEPFDWEEGGFYFNYVRPKSTEIMVLGAGTEAVKDEALKSAADEKTTIIEGAVSNTPKSAG</sequence>
<evidence type="ECO:0000313" key="2">
    <source>
        <dbReference type="Proteomes" id="UP000887565"/>
    </source>
</evidence>
<protein>
    <submittedName>
        <fullName evidence="3">Protein kinase domain-containing protein</fullName>
    </submittedName>
</protein>
<evidence type="ECO:0000259" key="1">
    <source>
        <dbReference type="PROSITE" id="PS50011"/>
    </source>
</evidence>
<organism evidence="2 3">
    <name type="scientific">Romanomermis culicivorax</name>
    <name type="common">Nematode worm</name>
    <dbReference type="NCBI Taxonomy" id="13658"/>
    <lineage>
        <taxon>Eukaryota</taxon>
        <taxon>Metazoa</taxon>
        <taxon>Ecdysozoa</taxon>
        <taxon>Nematoda</taxon>
        <taxon>Enoplea</taxon>
        <taxon>Dorylaimia</taxon>
        <taxon>Mermithida</taxon>
        <taxon>Mermithoidea</taxon>
        <taxon>Mermithidae</taxon>
        <taxon>Romanomermis</taxon>
    </lineage>
</organism>
<name>A0A915HFU3_ROMCU</name>
<dbReference type="PROSITE" id="PS50011">
    <property type="entry name" value="PROTEIN_KINASE_DOM"/>
    <property type="match status" value="1"/>
</dbReference>
<accession>A0A915HFU3</accession>
<dbReference type="AlphaFoldDB" id="A0A915HFU3"/>
<dbReference type="GO" id="GO:0005524">
    <property type="term" value="F:ATP binding"/>
    <property type="evidence" value="ECO:0007669"/>
    <property type="project" value="InterPro"/>
</dbReference>
<feature type="domain" description="Protein kinase" evidence="1">
    <location>
        <begin position="1"/>
        <end position="275"/>
    </location>
</feature>
<dbReference type="InterPro" id="IPR050235">
    <property type="entry name" value="CK1_Ser-Thr_kinase"/>
</dbReference>
<reference evidence="3" key="1">
    <citation type="submission" date="2022-11" db="UniProtKB">
        <authorList>
            <consortium name="WormBaseParasite"/>
        </authorList>
    </citation>
    <scope>IDENTIFICATION</scope>
</reference>
<dbReference type="Proteomes" id="UP000887565">
    <property type="component" value="Unplaced"/>
</dbReference>
<dbReference type="PANTHER" id="PTHR11909">
    <property type="entry name" value="CASEIN KINASE-RELATED"/>
    <property type="match status" value="1"/>
</dbReference>
<dbReference type="InterPro" id="IPR011009">
    <property type="entry name" value="Kinase-like_dom_sf"/>
</dbReference>
<dbReference type="WBParaSite" id="nRc.2.0.1.t00273-RA">
    <property type="protein sequence ID" value="nRc.2.0.1.t00273-RA"/>
    <property type="gene ID" value="nRc.2.0.1.g00273"/>
</dbReference>
<dbReference type="Gene3D" id="1.10.510.10">
    <property type="entry name" value="Transferase(Phosphotransferase) domain 1"/>
    <property type="match status" value="1"/>
</dbReference>
<dbReference type="GO" id="GO:0004672">
    <property type="term" value="F:protein kinase activity"/>
    <property type="evidence" value="ECO:0007669"/>
    <property type="project" value="InterPro"/>
</dbReference>
<dbReference type="InterPro" id="IPR000719">
    <property type="entry name" value="Prot_kinase_dom"/>
</dbReference>
<dbReference type="SUPFAM" id="SSF56112">
    <property type="entry name" value="Protein kinase-like (PK-like)"/>
    <property type="match status" value="1"/>
</dbReference>